<evidence type="ECO:0000313" key="2">
    <source>
        <dbReference type="Proteomes" id="UP000823773"/>
    </source>
</evidence>
<organism evidence="1 2">
    <name type="scientific">Ensifer adhaerens</name>
    <name type="common">Sinorhizobium morelense</name>
    <dbReference type="NCBI Taxonomy" id="106592"/>
    <lineage>
        <taxon>Bacteria</taxon>
        <taxon>Pseudomonadati</taxon>
        <taxon>Pseudomonadota</taxon>
        <taxon>Alphaproteobacteria</taxon>
        <taxon>Hyphomicrobiales</taxon>
        <taxon>Rhizobiaceae</taxon>
        <taxon>Sinorhizobium/Ensifer group</taxon>
        <taxon>Ensifer</taxon>
    </lineage>
</organism>
<dbReference type="EMBL" id="JAGGJR010000004">
    <property type="protein sequence ID" value="MBP1873521.1"/>
    <property type="molecule type" value="Genomic_DNA"/>
</dbReference>
<protein>
    <submittedName>
        <fullName evidence="1">Uncharacterized protein</fullName>
    </submittedName>
</protein>
<keyword evidence="2" id="KW-1185">Reference proteome</keyword>
<reference evidence="1" key="1">
    <citation type="submission" date="2021-03" db="EMBL/GenBank/DDBJ databases">
        <title>Genomic Encyclopedia of Type Strains, Phase IV (KMG-IV): sequencing the most valuable type-strain genomes for metagenomic binning, comparative biology and taxonomic classification.</title>
        <authorList>
            <person name="Goeker M."/>
        </authorList>
    </citation>
    <scope>NUCLEOTIDE SEQUENCE</scope>
    <source>
        <strain evidence="1">DSM 18131</strain>
    </source>
</reference>
<name>A0ACC5SXZ6_ENSAD</name>
<comment type="caution">
    <text evidence="1">The sequence shown here is derived from an EMBL/GenBank/DDBJ whole genome shotgun (WGS) entry which is preliminary data.</text>
</comment>
<dbReference type="Proteomes" id="UP000823773">
    <property type="component" value="Unassembled WGS sequence"/>
</dbReference>
<accession>A0ACC5SXZ6</accession>
<proteinExistence type="predicted"/>
<evidence type="ECO:0000313" key="1">
    <source>
        <dbReference type="EMBL" id="MBP1873521.1"/>
    </source>
</evidence>
<gene>
    <name evidence="1" type="ORF">J2Z19_003236</name>
</gene>
<sequence>MAEAAVLLSIESARTYQRYELGENRPDAPVMERIRIATSGQVTLDDMHELRLQWLRTNKPETVGGLLEAAE</sequence>